<dbReference type="PROSITE" id="PS00086">
    <property type="entry name" value="CYTOCHROME_P450"/>
    <property type="match status" value="1"/>
</dbReference>
<dbReference type="GO" id="GO:0005506">
    <property type="term" value="F:iron ion binding"/>
    <property type="evidence" value="ECO:0007669"/>
    <property type="project" value="InterPro"/>
</dbReference>
<dbReference type="PRINTS" id="PR00463">
    <property type="entry name" value="EP450I"/>
</dbReference>
<dbReference type="InterPro" id="IPR001128">
    <property type="entry name" value="Cyt_P450"/>
</dbReference>
<proteinExistence type="inferred from homology"/>
<protein>
    <submittedName>
        <fullName evidence="10">Cytochrome P450</fullName>
    </submittedName>
</protein>
<keyword evidence="4 8" id="KW-0560">Oxidoreductase</keyword>
<evidence type="ECO:0000313" key="11">
    <source>
        <dbReference type="Proteomes" id="UP000482155"/>
    </source>
</evidence>
<dbReference type="InterPro" id="IPR036396">
    <property type="entry name" value="Cyt_P450_sf"/>
</dbReference>
<dbReference type="Pfam" id="PF00067">
    <property type="entry name" value="p450"/>
    <property type="match status" value="1"/>
</dbReference>
<accession>A0A6B3SWT3</accession>
<evidence type="ECO:0000256" key="3">
    <source>
        <dbReference type="ARBA" id="ARBA00022723"/>
    </source>
</evidence>
<dbReference type="GO" id="GO:0004497">
    <property type="term" value="F:monooxygenase activity"/>
    <property type="evidence" value="ECO:0007669"/>
    <property type="project" value="UniProtKB-KW"/>
</dbReference>
<dbReference type="GO" id="GO:0020037">
    <property type="term" value="F:heme binding"/>
    <property type="evidence" value="ECO:0007669"/>
    <property type="project" value="InterPro"/>
</dbReference>
<keyword evidence="5 7" id="KW-0408">Iron</keyword>
<name>A0A6B3SWT3_9BURK</name>
<dbReference type="InterPro" id="IPR002401">
    <property type="entry name" value="Cyt_P450_E_grp-I"/>
</dbReference>
<evidence type="ECO:0000313" key="10">
    <source>
        <dbReference type="EMBL" id="NEX62199.1"/>
    </source>
</evidence>
<evidence type="ECO:0000256" key="8">
    <source>
        <dbReference type="RuleBase" id="RU000461"/>
    </source>
</evidence>
<reference evidence="10 11" key="1">
    <citation type="submission" date="2020-02" db="EMBL/GenBank/DDBJ databases">
        <authorList>
            <person name="Kim M.K."/>
        </authorList>
    </citation>
    <scope>NUCLEOTIDE SEQUENCE [LARGE SCALE GENOMIC DNA]</scope>
    <source>
        <strain evidence="10 11">17J57-3</strain>
    </source>
</reference>
<evidence type="ECO:0000256" key="4">
    <source>
        <dbReference type="ARBA" id="ARBA00023002"/>
    </source>
</evidence>
<evidence type="ECO:0000256" key="2">
    <source>
        <dbReference type="ARBA" id="ARBA00022617"/>
    </source>
</evidence>
<evidence type="ECO:0000256" key="5">
    <source>
        <dbReference type="ARBA" id="ARBA00023004"/>
    </source>
</evidence>
<evidence type="ECO:0000256" key="7">
    <source>
        <dbReference type="PIRSR" id="PIRSR602401-1"/>
    </source>
</evidence>
<keyword evidence="3 7" id="KW-0479">Metal-binding</keyword>
<dbReference type="EMBL" id="JAAIVB010000045">
    <property type="protein sequence ID" value="NEX62199.1"/>
    <property type="molecule type" value="Genomic_DNA"/>
</dbReference>
<dbReference type="InterPro" id="IPR050196">
    <property type="entry name" value="Cytochrome_P450_Monoox"/>
</dbReference>
<keyword evidence="6 8" id="KW-0503">Monooxygenase</keyword>
<dbReference type="SUPFAM" id="SSF48264">
    <property type="entry name" value="Cytochrome P450"/>
    <property type="match status" value="1"/>
</dbReference>
<keyword evidence="2 7" id="KW-0349">Heme</keyword>
<dbReference type="GO" id="GO:0016705">
    <property type="term" value="F:oxidoreductase activity, acting on paired donors, with incorporation or reduction of molecular oxygen"/>
    <property type="evidence" value="ECO:0007669"/>
    <property type="project" value="InterPro"/>
</dbReference>
<comment type="caution">
    <text evidence="10">The sequence shown here is derived from an EMBL/GenBank/DDBJ whole genome shotgun (WGS) entry which is preliminary data.</text>
</comment>
<feature type="region of interest" description="Disordered" evidence="9">
    <location>
        <begin position="1"/>
        <end position="38"/>
    </location>
</feature>
<comment type="cofactor">
    <cofactor evidence="7">
        <name>heme</name>
        <dbReference type="ChEBI" id="CHEBI:30413"/>
    </cofactor>
</comment>
<feature type="binding site" description="axial binding residue" evidence="7">
    <location>
        <position position="422"/>
    </location>
    <ligand>
        <name>heme</name>
        <dbReference type="ChEBI" id="CHEBI:30413"/>
    </ligand>
    <ligandPart>
        <name>Fe</name>
        <dbReference type="ChEBI" id="CHEBI:18248"/>
    </ligandPart>
</feature>
<dbReference type="PRINTS" id="PR00385">
    <property type="entry name" value="P450"/>
</dbReference>
<dbReference type="Gene3D" id="1.10.630.10">
    <property type="entry name" value="Cytochrome P450"/>
    <property type="match status" value="1"/>
</dbReference>
<gene>
    <name evidence="10" type="ORF">G3574_14005</name>
</gene>
<evidence type="ECO:0000256" key="1">
    <source>
        <dbReference type="ARBA" id="ARBA00010617"/>
    </source>
</evidence>
<keyword evidence="11" id="KW-1185">Reference proteome</keyword>
<organism evidence="10 11">
    <name type="scientific">Noviherbaspirillum galbum</name>
    <dbReference type="NCBI Taxonomy" id="2709383"/>
    <lineage>
        <taxon>Bacteria</taxon>
        <taxon>Pseudomonadati</taxon>
        <taxon>Pseudomonadota</taxon>
        <taxon>Betaproteobacteria</taxon>
        <taxon>Burkholderiales</taxon>
        <taxon>Oxalobacteraceae</taxon>
        <taxon>Noviherbaspirillum</taxon>
    </lineage>
</organism>
<feature type="compositionally biased region" description="Polar residues" evidence="9">
    <location>
        <begin position="1"/>
        <end position="12"/>
    </location>
</feature>
<evidence type="ECO:0000256" key="6">
    <source>
        <dbReference type="ARBA" id="ARBA00023033"/>
    </source>
</evidence>
<evidence type="ECO:0000256" key="9">
    <source>
        <dbReference type="SAM" id="MobiDB-lite"/>
    </source>
</evidence>
<comment type="similarity">
    <text evidence="1 8">Belongs to the cytochrome P450 family.</text>
</comment>
<dbReference type="PANTHER" id="PTHR24291:SF50">
    <property type="entry name" value="BIFUNCTIONAL ALBAFLAVENONE MONOOXYGENASE_TERPENE SYNTHASE"/>
    <property type="match status" value="1"/>
</dbReference>
<dbReference type="PANTHER" id="PTHR24291">
    <property type="entry name" value="CYTOCHROME P450 FAMILY 4"/>
    <property type="match status" value="1"/>
</dbReference>
<dbReference type="Proteomes" id="UP000482155">
    <property type="component" value="Unassembled WGS sequence"/>
</dbReference>
<sequence length="502" mass="55521">MKPTSTSQSSQCPFHAPAEDASSARQAHPPGVWPPGPRSGLTGWGLLRRMSRDPLGTFADLRQRHGDIIHCRIWPEHQIVLADPQLVRELLVSQHEPLIRWERGIQVFSQLHGKSVLTAEGEAWRSKRHALQPGFSPKNVQSFVPVIAAAADSAFAQWQADGSRWPIESAFTSLGMDVIMRMMFSSEIDEDARAAEWAVHATAVAGNAEMYWPASWPDWMPWKRTKRRAIAVLNRLVDRQIDARLALARDAWPMDLLSRLLALHDEDPSAWPLKAVHDECMTAFLAGHETAAATLTWWAWCMAANPEAQTAARREVETILQGRAPAASDLPSLVYLGQTLQETLRLYPAAPVLLSRRSVRPITLGAWQFPARTMFTVPVQLMHHDPRWFPDPLAYRPERFAPGAPAIPRGAFMPFGTGPRVCLGQHLAMAEMTVIAAMFLQRFAVTAPAGMPAPRPEFNITLRPEVPLHLSLASTSAPASVDIRLAAAASSLSGRTPRSATR</sequence>
<dbReference type="InterPro" id="IPR017972">
    <property type="entry name" value="Cyt_P450_CS"/>
</dbReference>
<dbReference type="AlphaFoldDB" id="A0A6B3SWT3"/>